<name>A0A6A6NVV2_9PEZI</name>
<dbReference type="OrthoDB" id="4770059at2759"/>
<evidence type="ECO:0000256" key="1">
    <source>
        <dbReference type="SAM" id="MobiDB-lite"/>
    </source>
</evidence>
<evidence type="ECO:0000256" key="2">
    <source>
        <dbReference type="SAM" id="Phobius"/>
    </source>
</evidence>
<keyword evidence="2" id="KW-0812">Transmembrane</keyword>
<reference evidence="3" key="1">
    <citation type="journal article" date="2020" name="Stud. Mycol.">
        <title>101 Dothideomycetes genomes: a test case for predicting lifestyles and emergence of pathogens.</title>
        <authorList>
            <person name="Haridas S."/>
            <person name="Albert R."/>
            <person name="Binder M."/>
            <person name="Bloem J."/>
            <person name="Labutti K."/>
            <person name="Salamov A."/>
            <person name="Andreopoulos B."/>
            <person name="Baker S."/>
            <person name="Barry K."/>
            <person name="Bills G."/>
            <person name="Bluhm B."/>
            <person name="Cannon C."/>
            <person name="Castanera R."/>
            <person name="Culley D."/>
            <person name="Daum C."/>
            <person name="Ezra D."/>
            <person name="Gonzalez J."/>
            <person name="Henrissat B."/>
            <person name="Kuo A."/>
            <person name="Liang C."/>
            <person name="Lipzen A."/>
            <person name="Lutzoni F."/>
            <person name="Magnuson J."/>
            <person name="Mondo S."/>
            <person name="Nolan M."/>
            <person name="Ohm R."/>
            <person name="Pangilinan J."/>
            <person name="Park H.-J."/>
            <person name="Ramirez L."/>
            <person name="Alfaro M."/>
            <person name="Sun H."/>
            <person name="Tritt A."/>
            <person name="Yoshinaga Y."/>
            <person name="Zwiers L.-H."/>
            <person name="Turgeon B."/>
            <person name="Goodwin S."/>
            <person name="Spatafora J."/>
            <person name="Crous P."/>
            <person name="Grigoriev I."/>
        </authorList>
    </citation>
    <scope>NUCLEOTIDE SEQUENCE</scope>
    <source>
        <strain evidence="3">ATCC 16933</strain>
    </source>
</reference>
<feature type="region of interest" description="Disordered" evidence="1">
    <location>
        <begin position="332"/>
        <end position="355"/>
    </location>
</feature>
<keyword evidence="2" id="KW-0472">Membrane</keyword>
<feature type="region of interest" description="Disordered" evidence="1">
    <location>
        <begin position="223"/>
        <end position="257"/>
    </location>
</feature>
<accession>A0A6A6NVV2</accession>
<keyword evidence="2" id="KW-1133">Transmembrane helix</keyword>
<feature type="compositionally biased region" description="Polar residues" evidence="1">
    <location>
        <begin position="167"/>
        <end position="178"/>
    </location>
</feature>
<keyword evidence="4" id="KW-1185">Reference proteome</keyword>
<feature type="transmembrane region" description="Helical" evidence="2">
    <location>
        <begin position="132"/>
        <end position="154"/>
    </location>
</feature>
<proteinExistence type="predicted"/>
<evidence type="ECO:0000313" key="4">
    <source>
        <dbReference type="Proteomes" id="UP000799766"/>
    </source>
</evidence>
<dbReference type="EMBL" id="MU001685">
    <property type="protein sequence ID" value="KAF2455856.1"/>
    <property type="molecule type" value="Genomic_DNA"/>
</dbReference>
<protein>
    <recommendedName>
        <fullName evidence="5">Mid2 domain-containing protein</fullName>
    </recommendedName>
</protein>
<feature type="compositionally biased region" description="Low complexity" evidence="1">
    <location>
        <begin position="237"/>
        <end position="252"/>
    </location>
</feature>
<evidence type="ECO:0008006" key="5">
    <source>
        <dbReference type="Google" id="ProtNLM"/>
    </source>
</evidence>
<feature type="compositionally biased region" description="Low complexity" evidence="1">
    <location>
        <begin position="93"/>
        <end position="104"/>
    </location>
</feature>
<dbReference type="AlphaFoldDB" id="A0A6A6NVV2"/>
<gene>
    <name evidence="3" type="ORF">BDY21DRAFT_365089</name>
</gene>
<feature type="region of interest" description="Disordered" evidence="1">
    <location>
        <begin position="161"/>
        <end position="195"/>
    </location>
</feature>
<feature type="region of interest" description="Disordered" evidence="1">
    <location>
        <begin position="84"/>
        <end position="124"/>
    </location>
</feature>
<evidence type="ECO:0000313" key="3">
    <source>
        <dbReference type="EMBL" id="KAF2455856.1"/>
    </source>
</evidence>
<sequence>MGPALLPGESAIVCCPSSSSGYGCLEPSQCSKSYVTTVTSTLYPEPDFSTTGDLTVYTSAQYTTSNVYAIQVRWQASDLSVLETDPLRPGQSPTPSTSSSSIIPLQTGENSTINADSDDSSDNSGLSTGAKIGIGVGVPVGVLAVAAAGFLLFWRHRKRKQARQPVVLNQSGAANNTAYPGPHGSDPNAGPNMAMASGSPTHYDYHGGYMPAPTHASVGSNNTTWYAPGPPPHLSVSDNNSPSSGHGSPGVNASQQHQYPYGHQDQQYQYAQQQPQQQQQPHPHYMAAVNPETARLHTEQGWLHERRSRLEDMQRIENEEERLRRRQEELEELEAARQRSASLQAGGGAHARTSS</sequence>
<organism evidence="3 4">
    <name type="scientific">Lineolata rhizophorae</name>
    <dbReference type="NCBI Taxonomy" id="578093"/>
    <lineage>
        <taxon>Eukaryota</taxon>
        <taxon>Fungi</taxon>
        <taxon>Dikarya</taxon>
        <taxon>Ascomycota</taxon>
        <taxon>Pezizomycotina</taxon>
        <taxon>Dothideomycetes</taxon>
        <taxon>Dothideomycetes incertae sedis</taxon>
        <taxon>Lineolatales</taxon>
        <taxon>Lineolataceae</taxon>
        <taxon>Lineolata</taxon>
    </lineage>
</organism>
<dbReference type="Proteomes" id="UP000799766">
    <property type="component" value="Unassembled WGS sequence"/>
</dbReference>